<evidence type="ECO:0000256" key="2">
    <source>
        <dbReference type="ARBA" id="ARBA00022475"/>
    </source>
</evidence>
<evidence type="ECO:0000313" key="8">
    <source>
        <dbReference type="Proteomes" id="UP001594351"/>
    </source>
</evidence>
<feature type="transmembrane region" description="Helical" evidence="6">
    <location>
        <begin position="31"/>
        <end position="48"/>
    </location>
</feature>
<comment type="subcellular location">
    <subcellularLocation>
        <location evidence="1">Cell membrane</location>
        <topology evidence="1">Multi-pass membrane protein</topology>
    </subcellularLocation>
</comment>
<evidence type="ECO:0000256" key="1">
    <source>
        <dbReference type="ARBA" id="ARBA00004651"/>
    </source>
</evidence>
<dbReference type="PANTHER" id="PTHR39087:SF2">
    <property type="entry name" value="UPF0104 MEMBRANE PROTEIN MJ1595"/>
    <property type="match status" value="1"/>
</dbReference>
<comment type="caution">
    <text evidence="7">The sequence shown here is derived from an EMBL/GenBank/DDBJ whole genome shotgun (WGS) entry which is preliminary data.</text>
</comment>
<feature type="transmembrane region" description="Helical" evidence="6">
    <location>
        <begin position="264"/>
        <end position="282"/>
    </location>
</feature>
<evidence type="ECO:0000256" key="6">
    <source>
        <dbReference type="SAM" id="Phobius"/>
    </source>
</evidence>
<name>A0ABV6YZP8_UNCC1</name>
<accession>A0ABV6YZP8</accession>
<organism evidence="7 8">
    <name type="scientific">candidate division CSSED10-310 bacterium</name>
    <dbReference type="NCBI Taxonomy" id="2855610"/>
    <lineage>
        <taxon>Bacteria</taxon>
        <taxon>Bacteria division CSSED10-310</taxon>
    </lineage>
</organism>
<keyword evidence="8" id="KW-1185">Reference proteome</keyword>
<keyword evidence="3 6" id="KW-0812">Transmembrane</keyword>
<reference evidence="7 8" key="1">
    <citation type="submission" date="2024-09" db="EMBL/GenBank/DDBJ databases">
        <title>Laminarin stimulates single cell rates of sulfate reduction while oxygen inhibits transcriptomic activity in coastal marine sediment.</title>
        <authorList>
            <person name="Lindsay M."/>
            <person name="Orcutt B."/>
            <person name="Emerson D."/>
            <person name="Stepanauskas R."/>
            <person name="D'Angelo T."/>
        </authorList>
    </citation>
    <scope>NUCLEOTIDE SEQUENCE [LARGE SCALE GENOMIC DNA]</scope>
    <source>
        <strain evidence="7">SAG AM-311-K15</strain>
    </source>
</reference>
<dbReference type="InterPro" id="IPR022791">
    <property type="entry name" value="L-PG_synthase/AglD"/>
</dbReference>
<dbReference type="EMBL" id="JBHPBY010000214">
    <property type="protein sequence ID" value="MFC1851674.1"/>
    <property type="molecule type" value="Genomic_DNA"/>
</dbReference>
<feature type="transmembrane region" description="Helical" evidence="6">
    <location>
        <begin position="60"/>
        <end position="81"/>
    </location>
</feature>
<evidence type="ECO:0000256" key="4">
    <source>
        <dbReference type="ARBA" id="ARBA00022989"/>
    </source>
</evidence>
<dbReference type="Proteomes" id="UP001594351">
    <property type="component" value="Unassembled WGS sequence"/>
</dbReference>
<evidence type="ECO:0000256" key="5">
    <source>
        <dbReference type="ARBA" id="ARBA00023136"/>
    </source>
</evidence>
<dbReference type="NCBIfam" id="TIGR00374">
    <property type="entry name" value="flippase-like domain"/>
    <property type="match status" value="1"/>
</dbReference>
<keyword evidence="4 6" id="KW-1133">Transmembrane helix</keyword>
<keyword evidence="2" id="KW-1003">Cell membrane</keyword>
<feature type="transmembrane region" description="Helical" evidence="6">
    <location>
        <begin position="172"/>
        <end position="192"/>
    </location>
</feature>
<feature type="transmembrane region" description="Helical" evidence="6">
    <location>
        <begin position="236"/>
        <end position="258"/>
    </location>
</feature>
<proteinExistence type="predicted"/>
<protein>
    <submittedName>
        <fullName evidence="7">Lysylphosphatidylglycerol synthase transmembrane domain-containing protein</fullName>
    </submittedName>
</protein>
<dbReference type="Pfam" id="PF03706">
    <property type="entry name" value="LPG_synthase_TM"/>
    <property type="match status" value="1"/>
</dbReference>
<evidence type="ECO:0000256" key="3">
    <source>
        <dbReference type="ARBA" id="ARBA00022692"/>
    </source>
</evidence>
<sequence>MPPAPHRKFDDIRKATFLASWKPKLKSSQNWIGFIISLIFLVLILKSVERKQFFEVIRNVKYWPILPALLVYFIGVYFRAVRWQILLQPIKDIPLTIQFKIITIGYMANNLLPLRAGEFYRAHLLGKKEDISRSAVFSSIVLERVFDGLAMLFFLAILSLILVAPFPGWVSVVAYFSFSFFLCLFLFFLLIVTSPAKFSSILEVMLKVVPSRFRQSARNLSHNALTGLESLKGWKVIIKVLIISIITWLFEASMYYFLFYSFTFHVEYLGAVLLVTLVNLGIMIPSSPGYVGTFEFFCTHTLAIFSVSETVAFSYSILLHFILFLPITLVGLYHFWSLGLTPEEQNPQFEEQDID</sequence>
<evidence type="ECO:0000313" key="7">
    <source>
        <dbReference type="EMBL" id="MFC1851674.1"/>
    </source>
</evidence>
<dbReference type="PANTHER" id="PTHR39087">
    <property type="entry name" value="UPF0104 MEMBRANE PROTEIN MJ1595"/>
    <property type="match status" value="1"/>
</dbReference>
<gene>
    <name evidence="7" type="ORF">ACFL27_15900</name>
</gene>
<feature type="transmembrane region" description="Helical" evidence="6">
    <location>
        <begin position="145"/>
        <end position="166"/>
    </location>
</feature>
<keyword evidence="5 6" id="KW-0472">Membrane</keyword>
<feature type="transmembrane region" description="Helical" evidence="6">
    <location>
        <begin position="313"/>
        <end position="336"/>
    </location>
</feature>